<evidence type="ECO:0000313" key="2">
    <source>
        <dbReference type="Proteomes" id="UP001271890"/>
    </source>
</evidence>
<organism evidence="1 2">
    <name type="scientific">Xenorhabdus santafensis</name>
    <dbReference type="NCBI Taxonomy" id="2582833"/>
    <lineage>
        <taxon>Bacteria</taxon>
        <taxon>Pseudomonadati</taxon>
        <taxon>Pseudomonadota</taxon>
        <taxon>Gammaproteobacteria</taxon>
        <taxon>Enterobacterales</taxon>
        <taxon>Morganellaceae</taxon>
        <taxon>Xenorhabdus</taxon>
    </lineage>
</organism>
<dbReference type="RefSeq" id="WP_319931653.1">
    <property type="nucleotide sequence ID" value="NZ_VCDN01000118.1"/>
</dbReference>
<dbReference type="PROSITE" id="PS51257">
    <property type="entry name" value="PROKAR_LIPOPROTEIN"/>
    <property type="match status" value="1"/>
</dbReference>
<evidence type="ECO:0008006" key="3">
    <source>
        <dbReference type="Google" id="ProtNLM"/>
    </source>
</evidence>
<keyword evidence="2" id="KW-1185">Reference proteome</keyword>
<gene>
    <name evidence="1" type="ORF">FE392_18595</name>
</gene>
<sequence length="139" mass="15217">MKKLLMTCAALILTGCGENYSEFNGVYSCKIGLILNSIAADQGSEYSFPLSVVRARMTFKNGVMTIHGMKSGDYVGHEMALTAPPVTSDGRKLMSEREFKYDDGIVSEDFSPKYAIATITIGNPRNDGIMQQLTGCRKE</sequence>
<dbReference type="EMBL" id="VCDN01000118">
    <property type="protein sequence ID" value="MDX7989286.1"/>
    <property type="molecule type" value="Genomic_DNA"/>
</dbReference>
<name>A0ABU4SEQ4_9GAMM</name>
<reference evidence="2" key="1">
    <citation type="journal article" date="2024" name="Toxins">
        <title>Genome Sequence Analysis of Native Xenorhabdus Strains Isolated from Entomopathogenic Nematodes in Argentina.</title>
        <authorList>
            <person name="Palma L."/>
            <person name="Frizzo L."/>
            <person name="Kaiser S."/>
            <person name="Berry C."/>
            <person name="Caballero P."/>
            <person name="Bode H.B."/>
            <person name="Del Valle E.E."/>
        </authorList>
    </citation>
    <scope>NUCLEOTIDE SEQUENCE [LARGE SCALE GENOMIC DNA]</scope>
    <source>
        <strain evidence="2">12</strain>
    </source>
</reference>
<protein>
    <recommendedName>
        <fullName evidence="3">Lipoprotein</fullName>
    </recommendedName>
</protein>
<accession>A0ABU4SEQ4</accession>
<proteinExistence type="predicted"/>
<evidence type="ECO:0000313" key="1">
    <source>
        <dbReference type="EMBL" id="MDX7989286.1"/>
    </source>
</evidence>
<dbReference type="Proteomes" id="UP001271890">
    <property type="component" value="Unassembled WGS sequence"/>
</dbReference>
<comment type="caution">
    <text evidence="1">The sequence shown here is derived from an EMBL/GenBank/DDBJ whole genome shotgun (WGS) entry which is preliminary data.</text>
</comment>